<feature type="transmembrane region" description="Helical" evidence="1">
    <location>
        <begin position="28"/>
        <end position="52"/>
    </location>
</feature>
<protein>
    <submittedName>
        <fullName evidence="2">Uncharacterized protein</fullName>
    </submittedName>
</protein>
<accession>A0A5A7SF84</accession>
<feature type="transmembrane region" description="Helical" evidence="1">
    <location>
        <begin position="113"/>
        <end position="131"/>
    </location>
</feature>
<evidence type="ECO:0000313" key="3">
    <source>
        <dbReference type="Proteomes" id="UP000322244"/>
    </source>
</evidence>
<reference evidence="2 3" key="1">
    <citation type="submission" date="2019-07" db="EMBL/GenBank/DDBJ databases">
        <title>Rhodococcus cavernicolus sp. nov., isolated from a cave.</title>
        <authorList>
            <person name="Lee S.D."/>
        </authorList>
    </citation>
    <scope>NUCLEOTIDE SEQUENCE [LARGE SCALE GENOMIC DNA]</scope>
    <source>
        <strain evidence="2 3">C1-24</strain>
    </source>
</reference>
<keyword evidence="1" id="KW-1133">Transmembrane helix</keyword>
<feature type="transmembrane region" description="Helical" evidence="1">
    <location>
        <begin position="205"/>
        <end position="224"/>
    </location>
</feature>
<comment type="caution">
    <text evidence="2">The sequence shown here is derived from an EMBL/GenBank/DDBJ whole genome shotgun (WGS) entry which is preliminary data.</text>
</comment>
<dbReference type="Proteomes" id="UP000322244">
    <property type="component" value="Unassembled WGS sequence"/>
</dbReference>
<evidence type="ECO:0000256" key="1">
    <source>
        <dbReference type="SAM" id="Phobius"/>
    </source>
</evidence>
<keyword evidence="1" id="KW-0472">Membrane</keyword>
<organism evidence="2 3">
    <name type="scientific">Antrihabitans cavernicola</name>
    <dbReference type="NCBI Taxonomy" id="2495913"/>
    <lineage>
        <taxon>Bacteria</taxon>
        <taxon>Bacillati</taxon>
        <taxon>Actinomycetota</taxon>
        <taxon>Actinomycetes</taxon>
        <taxon>Mycobacteriales</taxon>
        <taxon>Nocardiaceae</taxon>
        <taxon>Antrihabitans</taxon>
    </lineage>
</organism>
<sequence length="408" mass="43790">MATKDRPEGVRDIGREVLDEYDDLRRRFVWSVVAGLLTYAILAVSSGMLSWSKAHESAPVMLVPLTIGRSDGAAILAVLASLVVALNVAVWTSRTTNGPASFIHARSQLLSEAGLAVSSASLLVGAAVLFQDAPRVMDFAGRLPLAIGAVVIALLATDASFALDLDKDIEEAVATKRREREATVLRAAAARLDDGRDGRKRKRRWLDGVFVAATSAAPLIAWIGVFGVEHDSLPARVWFCVLAFLLTCMSTAVGLYVAYGAAWSFMRRKHSLLLVQVLTGVIWYSSMGVVVFATANWPDRSVGASIGLAATVAIATFGPLALIAAGLLWKGSILPGRTARQSLRSSLVERAILLEKLNSGGPTANDRAERFGRIRRRYRRVTGLDALDTEQPVAAPLEAELSATDETR</sequence>
<dbReference type="EMBL" id="VLNY01000001">
    <property type="protein sequence ID" value="KAA0024778.1"/>
    <property type="molecule type" value="Genomic_DNA"/>
</dbReference>
<dbReference type="AlphaFoldDB" id="A0A5A7SF84"/>
<name>A0A5A7SF84_9NOCA</name>
<feature type="transmembrane region" description="Helical" evidence="1">
    <location>
        <begin position="271"/>
        <end position="294"/>
    </location>
</feature>
<keyword evidence="3" id="KW-1185">Reference proteome</keyword>
<feature type="transmembrane region" description="Helical" evidence="1">
    <location>
        <begin position="236"/>
        <end position="259"/>
    </location>
</feature>
<evidence type="ECO:0000313" key="2">
    <source>
        <dbReference type="EMBL" id="KAA0024778.1"/>
    </source>
</evidence>
<keyword evidence="1" id="KW-0812">Transmembrane</keyword>
<feature type="transmembrane region" description="Helical" evidence="1">
    <location>
        <begin position="306"/>
        <end position="329"/>
    </location>
</feature>
<dbReference type="RefSeq" id="WP_149428553.1">
    <property type="nucleotide sequence ID" value="NZ_VLNY01000001.1"/>
</dbReference>
<gene>
    <name evidence="2" type="ORF">FOY51_02255</name>
</gene>
<feature type="transmembrane region" description="Helical" evidence="1">
    <location>
        <begin position="143"/>
        <end position="163"/>
    </location>
</feature>
<proteinExistence type="predicted"/>
<feature type="transmembrane region" description="Helical" evidence="1">
    <location>
        <begin position="72"/>
        <end position="92"/>
    </location>
</feature>